<dbReference type="Proteomes" id="UP000013232">
    <property type="component" value="Unassembled WGS sequence"/>
</dbReference>
<dbReference type="RefSeq" id="WP_004351630.1">
    <property type="nucleotide sequence ID" value="NZ_AMXE01000194.1"/>
</dbReference>
<evidence type="ECO:0000256" key="1">
    <source>
        <dbReference type="ARBA" id="ARBA00022490"/>
    </source>
</evidence>
<feature type="domain" description="FdhE C-terminal" evidence="4">
    <location>
        <begin position="173"/>
        <end position="254"/>
    </location>
</feature>
<dbReference type="InterPro" id="IPR024064">
    <property type="entry name" value="FdhE-like_sf"/>
</dbReference>
<keyword evidence="6" id="KW-1185">Reference proteome</keyword>
<dbReference type="Gene3D" id="3.90.1670.10">
    <property type="entry name" value="FdhE-like domain"/>
    <property type="match status" value="1"/>
</dbReference>
<dbReference type="GO" id="GO:0051604">
    <property type="term" value="P:protein maturation"/>
    <property type="evidence" value="ECO:0007669"/>
    <property type="project" value="TreeGrafter"/>
</dbReference>
<evidence type="ECO:0000313" key="5">
    <source>
        <dbReference type="EMBL" id="ENO82197.1"/>
    </source>
</evidence>
<evidence type="ECO:0000259" key="2">
    <source>
        <dbReference type="Pfam" id="PF04216"/>
    </source>
</evidence>
<dbReference type="GO" id="GO:0005829">
    <property type="term" value="C:cytosol"/>
    <property type="evidence" value="ECO:0007669"/>
    <property type="project" value="TreeGrafter"/>
</dbReference>
<dbReference type="Pfam" id="PF24859">
    <property type="entry name" value="FdhE_central"/>
    <property type="match status" value="1"/>
</dbReference>
<dbReference type="GO" id="GO:0008199">
    <property type="term" value="F:ferric iron binding"/>
    <property type="evidence" value="ECO:0007669"/>
    <property type="project" value="TreeGrafter"/>
</dbReference>
<sequence>ALAADWLRFVAGLAETQAQALSALADDIAAADCVDEDGRLDLAGLPRLAVWHRALGGLADGAGVPDAPAVAQALRSMRALDAVAREAVALRLLSGETLPGDLACAPLVAAALELVATVAAAGAAPAGVSSIDEACPVCGSHAVASTLAESASGKLRHLHCGWCNTAWHHVRAQCTHCHSSRDLAYQSLARGAPDAGADGAWRAETCDDCRTYLKVFDRSKARAADPVADDLASLELDLALGEAGYRRPAANPYLALAAGAAD</sequence>
<reference evidence="5 6" key="1">
    <citation type="submission" date="2012-09" db="EMBL/GenBank/DDBJ databases">
        <title>Draft Genome Sequences of 6 Strains from Genus Thauera.</title>
        <authorList>
            <person name="Liu B."/>
            <person name="Shapleigh J.P."/>
            <person name="Frostegard A.H."/>
        </authorList>
    </citation>
    <scope>NUCLEOTIDE SEQUENCE [LARGE SCALE GENOMIC DNA]</scope>
    <source>
        <strain evidence="6">47Lol / DSM 12138</strain>
    </source>
</reference>
<gene>
    <name evidence="5" type="ORF">C666_19110</name>
</gene>
<evidence type="ECO:0000313" key="6">
    <source>
        <dbReference type="Proteomes" id="UP000013232"/>
    </source>
</evidence>
<dbReference type="AlphaFoldDB" id="N6YIM5"/>
<dbReference type="SUPFAM" id="SSF144020">
    <property type="entry name" value="FdhE-like"/>
    <property type="match status" value="1"/>
</dbReference>
<dbReference type="Pfam" id="PF24860">
    <property type="entry name" value="FdhE_C"/>
    <property type="match status" value="1"/>
</dbReference>
<feature type="non-terminal residue" evidence="5">
    <location>
        <position position="1"/>
    </location>
</feature>
<comment type="caution">
    <text evidence="5">The sequence shown here is derived from an EMBL/GenBank/DDBJ whole genome shotgun (WGS) entry which is preliminary data.</text>
</comment>
<dbReference type="InterPro" id="IPR006452">
    <property type="entry name" value="Formate_DH_accessory"/>
</dbReference>
<dbReference type="InterPro" id="IPR056797">
    <property type="entry name" value="FdhE_central"/>
</dbReference>
<dbReference type="OrthoDB" id="9794151at2"/>
<name>N6YIM5_THAL4</name>
<organism evidence="5 6">
    <name type="scientific">Thauera linaloolentis (strain DSM 12138 / JCM 21573 / CCUG 41526 / CIP 105981 / IAM 15112 / NBRC 102519 / 47Lol)</name>
    <dbReference type="NCBI Taxonomy" id="1123367"/>
    <lineage>
        <taxon>Bacteria</taxon>
        <taxon>Pseudomonadati</taxon>
        <taxon>Pseudomonadota</taxon>
        <taxon>Betaproteobacteria</taxon>
        <taxon>Rhodocyclales</taxon>
        <taxon>Zoogloeaceae</taxon>
        <taxon>Thauera</taxon>
    </lineage>
</organism>
<protein>
    <submittedName>
        <fullName evidence="5">Formate dehydrogenase accessory protein FdhE</fullName>
    </submittedName>
</protein>
<dbReference type="PANTHER" id="PTHR37689">
    <property type="entry name" value="PROTEIN FDHE"/>
    <property type="match status" value="1"/>
</dbReference>
<evidence type="ECO:0000259" key="3">
    <source>
        <dbReference type="Pfam" id="PF24859"/>
    </source>
</evidence>
<dbReference type="STRING" id="1123367.GCA_000621305_00524"/>
<keyword evidence="1" id="KW-0963">Cytoplasm</keyword>
<dbReference type="eggNOG" id="COG3058">
    <property type="taxonomic scope" value="Bacteria"/>
</dbReference>
<feature type="domain" description="FdhE N-terminal" evidence="2">
    <location>
        <begin position="4"/>
        <end position="122"/>
    </location>
</feature>
<dbReference type="InterPro" id="IPR056774">
    <property type="entry name" value="FdhE_N"/>
</dbReference>
<proteinExistence type="predicted"/>
<dbReference type="EMBL" id="AMXE01000194">
    <property type="protein sequence ID" value="ENO82197.1"/>
    <property type="molecule type" value="Genomic_DNA"/>
</dbReference>
<feature type="domain" description="FdhE central" evidence="3">
    <location>
        <begin position="135"/>
        <end position="171"/>
    </location>
</feature>
<accession>N6YIM5</accession>
<dbReference type="CDD" id="cd16341">
    <property type="entry name" value="FdhE"/>
    <property type="match status" value="1"/>
</dbReference>
<evidence type="ECO:0000259" key="4">
    <source>
        <dbReference type="Pfam" id="PF24860"/>
    </source>
</evidence>
<dbReference type="Pfam" id="PF04216">
    <property type="entry name" value="FdhE_N"/>
    <property type="match status" value="1"/>
</dbReference>
<dbReference type="PANTHER" id="PTHR37689:SF1">
    <property type="entry name" value="PROTEIN FDHE"/>
    <property type="match status" value="1"/>
</dbReference>
<dbReference type="InterPro" id="IPR056796">
    <property type="entry name" value="FdhE_C"/>
</dbReference>